<name>A0A8F8KPM2_9VIRU</name>
<gene>
    <name evidence="2" type="ORF">KOM_12_483</name>
</gene>
<evidence type="ECO:0000256" key="1">
    <source>
        <dbReference type="SAM" id="Phobius"/>
    </source>
</evidence>
<feature type="transmembrane region" description="Helical" evidence="1">
    <location>
        <begin position="119"/>
        <end position="140"/>
    </location>
</feature>
<protein>
    <submittedName>
        <fullName evidence="2">Transmembrane protein</fullName>
    </submittedName>
</protein>
<reference evidence="2" key="1">
    <citation type="submission" date="2021-06" db="EMBL/GenBank/DDBJ databases">
        <authorList>
            <person name="Rolland C."/>
        </authorList>
    </citation>
    <scope>NUCLEOTIDE SEQUENCE</scope>
    <source>
        <strain evidence="2">347.936635</strain>
    </source>
</reference>
<proteinExistence type="predicted"/>
<keyword evidence="1 2" id="KW-0812">Transmembrane</keyword>
<sequence length="143" mass="15758">MSAMNQNPLTEILAIPTERLNDPKFTQYMNEKRGNTSLILEPLALSDASKTDTLMPTNAAATNLFGTQGTTFDIEPYLTPPYFGLASSIFVFGVLTAFPGKSFTRIPDLDEPDNRRRDWLGIALTSSTVGISVWFLSSYLSLV</sequence>
<evidence type="ECO:0000313" key="2">
    <source>
        <dbReference type="EMBL" id="QYA18751.1"/>
    </source>
</evidence>
<accession>A0A8F8KPM2</accession>
<feature type="transmembrane region" description="Helical" evidence="1">
    <location>
        <begin position="81"/>
        <end position="98"/>
    </location>
</feature>
<keyword evidence="1" id="KW-0472">Membrane</keyword>
<keyword evidence="1" id="KW-1133">Transmembrane helix</keyword>
<dbReference type="EMBL" id="MZ420154">
    <property type="protein sequence ID" value="QYA18751.1"/>
    <property type="molecule type" value="Genomic_DNA"/>
</dbReference>
<organism evidence="2">
    <name type="scientific">Clandestinovirus</name>
    <dbReference type="NCBI Taxonomy" id="2831644"/>
    <lineage>
        <taxon>Viruses</taxon>
    </lineage>
</organism>